<dbReference type="Proteomes" id="UP000499080">
    <property type="component" value="Unassembled WGS sequence"/>
</dbReference>
<proteinExistence type="predicted"/>
<gene>
    <name evidence="1" type="ORF">AVEN_20269_1</name>
</gene>
<evidence type="ECO:0000313" key="1">
    <source>
        <dbReference type="EMBL" id="GBM90142.1"/>
    </source>
</evidence>
<comment type="caution">
    <text evidence="1">The sequence shown here is derived from an EMBL/GenBank/DDBJ whole genome shotgun (WGS) entry which is preliminary data.</text>
</comment>
<evidence type="ECO:0000313" key="2">
    <source>
        <dbReference type="Proteomes" id="UP000499080"/>
    </source>
</evidence>
<reference evidence="1 2" key="1">
    <citation type="journal article" date="2019" name="Sci. Rep.">
        <title>Orb-weaving spider Araneus ventricosus genome elucidates the spidroin gene catalogue.</title>
        <authorList>
            <person name="Kono N."/>
            <person name="Nakamura H."/>
            <person name="Ohtoshi R."/>
            <person name="Moran D.A.P."/>
            <person name="Shinohara A."/>
            <person name="Yoshida Y."/>
            <person name="Fujiwara M."/>
            <person name="Mori M."/>
            <person name="Tomita M."/>
            <person name="Arakawa K."/>
        </authorList>
    </citation>
    <scope>NUCLEOTIDE SEQUENCE [LARGE SCALE GENOMIC DNA]</scope>
</reference>
<accession>A0A4Y2JLH3</accession>
<sequence>MDLALLDDKILDLLIEAGASEEAVSDEIEQREIYSDEFITLIREVNEKSQFLNGANSDARSLGGSNSSYSKSKSYKLPKLELKKFDGKLLDWLLFWSQFERIHNDPDLHESDKFSYLVQCMKPGSRAKEFIESYPVT</sequence>
<dbReference type="OrthoDB" id="6436704at2759"/>
<name>A0A4Y2JLH3_ARAVE</name>
<dbReference type="AlphaFoldDB" id="A0A4Y2JLH3"/>
<organism evidence="1 2">
    <name type="scientific">Araneus ventricosus</name>
    <name type="common">Orbweaver spider</name>
    <name type="synonym">Epeira ventricosa</name>
    <dbReference type="NCBI Taxonomy" id="182803"/>
    <lineage>
        <taxon>Eukaryota</taxon>
        <taxon>Metazoa</taxon>
        <taxon>Ecdysozoa</taxon>
        <taxon>Arthropoda</taxon>
        <taxon>Chelicerata</taxon>
        <taxon>Arachnida</taxon>
        <taxon>Araneae</taxon>
        <taxon>Araneomorphae</taxon>
        <taxon>Entelegynae</taxon>
        <taxon>Araneoidea</taxon>
        <taxon>Araneidae</taxon>
        <taxon>Araneus</taxon>
    </lineage>
</organism>
<protein>
    <submittedName>
        <fullName evidence="1">Uncharacterized protein</fullName>
    </submittedName>
</protein>
<keyword evidence="2" id="KW-1185">Reference proteome</keyword>
<dbReference type="EMBL" id="BGPR01003598">
    <property type="protein sequence ID" value="GBM90142.1"/>
    <property type="molecule type" value="Genomic_DNA"/>
</dbReference>